<sequence>MMNERKVIIAAPDAKPSKPSVKFTPLELPKTKKIIQTMTSPMPSFIEVSRTPEKYCEIGANPVSSWKPKPAYAKAAATIACPESFCFTVNPSDCFLEILSQSSKNPINPSPIISPRTRSADAVIPTPVIK</sequence>
<protein>
    <submittedName>
        <fullName evidence="1">Unannotated protein</fullName>
    </submittedName>
</protein>
<gene>
    <name evidence="1" type="ORF">UFOPK3227_00551</name>
</gene>
<organism evidence="1">
    <name type="scientific">freshwater metagenome</name>
    <dbReference type="NCBI Taxonomy" id="449393"/>
    <lineage>
        <taxon>unclassified sequences</taxon>
        <taxon>metagenomes</taxon>
        <taxon>ecological metagenomes</taxon>
    </lineage>
</organism>
<dbReference type="AlphaFoldDB" id="A0A6J7AX39"/>
<evidence type="ECO:0000313" key="1">
    <source>
        <dbReference type="EMBL" id="CAB4837531.1"/>
    </source>
</evidence>
<dbReference type="EMBL" id="CAFAHD010000049">
    <property type="protein sequence ID" value="CAB4837531.1"/>
    <property type="molecule type" value="Genomic_DNA"/>
</dbReference>
<reference evidence="1" key="1">
    <citation type="submission" date="2020-05" db="EMBL/GenBank/DDBJ databases">
        <authorList>
            <person name="Chiriac C."/>
            <person name="Salcher M."/>
            <person name="Ghai R."/>
            <person name="Kavagutti S V."/>
        </authorList>
    </citation>
    <scope>NUCLEOTIDE SEQUENCE</scope>
</reference>
<name>A0A6J7AX39_9ZZZZ</name>
<accession>A0A6J7AX39</accession>
<proteinExistence type="predicted"/>